<dbReference type="GO" id="GO:0006631">
    <property type="term" value="P:fatty acid metabolic process"/>
    <property type="evidence" value="ECO:0007669"/>
    <property type="project" value="TreeGrafter"/>
</dbReference>
<proteinExistence type="inferred from homology"/>
<feature type="domain" description="Carrier" evidence="3">
    <location>
        <begin position="553"/>
        <end position="633"/>
    </location>
</feature>
<dbReference type="PROSITE" id="PS00455">
    <property type="entry name" value="AMP_BINDING"/>
    <property type="match status" value="1"/>
</dbReference>
<dbReference type="CDD" id="cd07989">
    <property type="entry name" value="LPLAT_AGPAT-like"/>
    <property type="match status" value="1"/>
</dbReference>
<keyword evidence="2" id="KW-0436">Ligase</keyword>
<evidence type="ECO:0000313" key="5">
    <source>
        <dbReference type="Proteomes" id="UP000266273"/>
    </source>
</evidence>
<dbReference type="InterPro" id="IPR036736">
    <property type="entry name" value="ACP-like_sf"/>
</dbReference>
<evidence type="ECO:0000256" key="2">
    <source>
        <dbReference type="ARBA" id="ARBA00022598"/>
    </source>
</evidence>
<dbReference type="GO" id="GO:0016746">
    <property type="term" value="F:acyltransferase activity"/>
    <property type="evidence" value="ECO:0007669"/>
    <property type="project" value="InterPro"/>
</dbReference>
<dbReference type="SUPFAM" id="SSF69593">
    <property type="entry name" value="Glycerol-3-phosphate (1)-acyltransferase"/>
    <property type="match status" value="1"/>
</dbReference>
<accession>A0A397Q3L2</accession>
<dbReference type="GO" id="GO:0031956">
    <property type="term" value="F:medium-chain fatty acid-CoA ligase activity"/>
    <property type="evidence" value="ECO:0007669"/>
    <property type="project" value="TreeGrafter"/>
</dbReference>
<comment type="caution">
    <text evidence="4">The sequence shown here is derived from an EMBL/GenBank/DDBJ whole genome shotgun (WGS) entry which is preliminary data.</text>
</comment>
<dbReference type="Proteomes" id="UP000266273">
    <property type="component" value="Unassembled WGS sequence"/>
</dbReference>
<dbReference type="InterPro" id="IPR045851">
    <property type="entry name" value="AMP-bd_C_sf"/>
</dbReference>
<dbReference type="Gene3D" id="1.10.1200.10">
    <property type="entry name" value="ACP-like"/>
    <property type="match status" value="1"/>
</dbReference>
<dbReference type="Gene3D" id="3.30.300.30">
    <property type="match status" value="1"/>
</dbReference>
<comment type="similarity">
    <text evidence="1">Belongs to the ATP-dependent AMP-binding enzyme family.</text>
</comment>
<protein>
    <submittedName>
        <fullName evidence="4">Long-chain acyl-CoA synthetase</fullName>
    </submittedName>
</protein>
<dbReference type="AlphaFoldDB" id="A0A397Q3L2"/>
<name>A0A397Q3L2_9HYPH</name>
<dbReference type="OrthoDB" id="9803968at2"/>
<dbReference type="InterPro" id="IPR000873">
    <property type="entry name" value="AMP-dep_synth/lig_dom"/>
</dbReference>
<evidence type="ECO:0000259" key="3">
    <source>
        <dbReference type="PROSITE" id="PS50075"/>
    </source>
</evidence>
<dbReference type="InterPro" id="IPR009081">
    <property type="entry name" value="PP-bd_ACP"/>
</dbReference>
<dbReference type="Pfam" id="PF00550">
    <property type="entry name" value="PP-binding"/>
    <property type="match status" value="1"/>
</dbReference>
<dbReference type="PANTHER" id="PTHR43201:SF5">
    <property type="entry name" value="MEDIUM-CHAIN ACYL-COA LIGASE ACSF2, MITOCHONDRIAL"/>
    <property type="match status" value="1"/>
</dbReference>
<sequence>METLQQLTDRIGAYGDRTGLVDLSSDMENVWTFPALRDESESLANRLLAEGLRPQDRVALIAPNSAAWVIAALAILRAGAVCIPIDTQATDEQLKHMLQLARPKKAFVSERLRKRLAAIDLEHAPETELLEGHLRGGQAEHPERDFPEVSADDTAVIFFTSGTTGPPKGVPLSHRNLMHQLEVLRDLRLVTETDRLLLPLPLHHVYPFTIGLLTPMYLGVPIIFPAGLTGAELMAALRDQEASFILGLPRLYSALYDGIQNRVAKLRWPLRPAVRGLASLSTWLRARFGVSAGRWLLRPLHGRFAPKLRTLVSGGAPLAPDLARRLEGFGWQVAAGYGLTETSPLLTLITPQSRNFDGAGKPVRGVTVRIRKTEDELGEVEVQGPNVFAGYLENPQETAKSFTKDGWFKTGDRGRLDESGVLHLFGRLSTLIITPSGEKIQPDPLEEHYERHPTIGEIGILQRDHKLVAVVVPEVEAAGEDVRAAISEALSAQARSLPSFQRLSGFEVSREPLARTRLGRIRRRKLQQRYDTLRAGQAEAETGSIPLENMREEDRALLEHEPARQVWRFLADRFPDVRLRPDSSFTHDLGVDSLGWVDLSLDIQHASGAELTEDDVAEIQTVRDLLRTVTRKTPKGVAAEPPDPLEYPEKVLSEAERVWLRPASVPTRWLGAIGYGLNRLIFRTFFELKVEGAESVPKDTPVILTPNHTSYMDGPALAAALDNDILSRLRWAGSRNILMSSRIRRFFSRAARIVPIDPGASARRDLAYGAATLKQGETLVWFPEGDISRTGKLKHFQPGAALLADKFQVPVVPVIIQGTSDALPPGHQIPKPKPVRVRFGQPLDPGAMADAGEEDRPWKRINRVLHDQMDDML</sequence>
<dbReference type="PANTHER" id="PTHR43201">
    <property type="entry name" value="ACYL-COA SYNTHETASE"/>
    <property type="match status" value="1"/>
</dbReference>
<evidence type="ECO:0000313" key="4">
    <source>
        <dbReference type="EMBL" id="RIA54989.1"/>
    </source>
</evidence>
<dbReference type="Pfam" id="PF01553">
    <property type="entry name" value="Acyltransferase"/>
    <property type="match status" value="1"/>
</dbReference>
<dbReference type="PROSITE" id="PS50075">
    <property type="entry name" value="CARRIER"/>
    <property type="match status" value="1"/>
</dbReference>
<evidence type="ECO:0000256" key="1">
    <source>
        <dbReference type="ARBA" id="ARBA00006432"/>
    </source>
</evidence>
<dbReference type="SUPFAM" id="SSF56801">
    <property type="entry name" value="Acetyl-CoA synthetase-like"/>
    <property type="match status" value="1"/>
</dbReference>
<dbReference type="Gene3D" id="3.40.50.12780">
    <property type="entry name" value="N-terminal domain of ligase-like"/>
    <property type="match status" value="1"/>
</dbReference>
<dbReference type="SMART" id="SM00563">
    <property type="entry name" value="PlsC"/>
    <property type="match status" value="1"/>
</dbReference>
<dbReference type="RefSeq" id="WP_119059954.1">
    <property type="nucleotide sequence ID" value="NZ_QXDF01000001.1"/>
</dbReference>
<reference evidence="4 5" key="1">
    <citation type="submission" date="2018-08" db="EMBL/GenBank/DDBJ databases">
        <title>Genomic Encyclopedia of Archaeal and Bacterial Type Strains, Phase II (KMG-II): from individual species to whole genera.</title>
        <authorList>
            <person name="Goeker M."/>
        </authorList>
    </citation>
    <scope>NUCLEOTIDE SEQUENCE [LARGE SCALE GENOMIC DNA]</scope>
    <source>
        <strain evidence="4 5">DSM 5002</strain>
    </source>
</reference>
<keyword evidence="5" id="KW-1185">Reference proteome</keyword>
<dbReference type="InterPro" id="IPR002123">
    <property type="entry name" value="Plipid/glycerol_acylTrfase"/>
</dbReference>
<dbReference type="Pfam" id="PF23562">
    <property type="entry name" value="AMP-binding_C_3"/>
    <property type="match status" value="1"/>
</dbReference>
<dbReference type="SUPFAM" id="SSF47336">
    <property type="entry name" value="ACP-like"/>
    <property type="match status" value="1"/>
</dbReference>
<dbReference type="InterPro" id="IPR020845">
    <property type="entry name" value="AMP-binding_CS"/>
</dbReference>
<organism evidence="4 5">
    <name type="scientific">Dichotomicrobium thermohalophilum</name>
    <dbReference type="NCBI Taxonomy" id="933063"/>
    <lineage>
        <taxon>Bacteria</taxon>
        <taxon>Pseudomonadati</taxon>
        <taxon>Pseudomonadota</taxon>
        <taxon>Alphaproteobacteria</taxon>
        <taxon>Hyphomicrobiales</taxon>
        <taxon>Hyphomicrobiaceae</taxon>
        <taxon>Dichotomicrobium</taxon>
    </lineage>
</organism>
<dbReference type="InterPro" id="IPR042099">
    <property type="entry name" value="ANL_N_sf"/>
</dbReference>
<dbReference type="Pfam" id="PF00501">
    <property type="entry name" value="AMP-binding"/>
    <property type="match status" value="1"/>
</dbReference>
<gene>
    <name evidence="4" type="ORF">BXY53_0039</name>
</gene>
<dbReference type="EMBL" id="QXDF01000001">
    <property type="protein sequence ID" value="RIA54989.1"/>
    <property type="molecule type" value="Genomic_DNA"/>
</dbReference>